<dbReference type="OrthoDB" id="122439at2759"/>
<accession>A0A2P4X2B9</accession>
<name>A0A2P4X2B9_9STRA</name>
<evidence type="ECO:0000313" key="2">
    <source>
        <dbReference type="EMBL" id="POM59699.1"/>
    </source>
</evidence>
<dbReference type="AlphaFoldDB" id="A0A2P4X2B9"/>
<reference evidence="2 3" key="1">
    <citation type="journal article" date="2017" name="Genome Biol. Evol.">
        <title>Phytophthora megakarya and P. palmivora, closely related causal agents of cacao black pod rot, underwent increases in genome sizes and gene numbers by different mechanisms.</title>
        <authorList>
            <person name="Ali S.S."/>
            <person name="Shao J."/>
            <person name="Lary D.J."/>
            <person name="Kronmiller B."/>
            <person name="Shen D."/>
            <person name="Strem M.D."/>
            <person name="Amoako-Attah I."/>
            <person name="Akrofi A.Y."/>
            <person name="Begoude B.A."/>
            <person name="Ten Hoopen G.M."/>
            <person name="Coulibaly K."/>
            <person name="Kebe B.I."/>
            <person name="Melnick R.L."/>
            <person name="Guiltinan M.J."/>
            <person name="Tyler B.M."/>
            <person name="Meinhardt L.W."/>
            <person name="Bailey B.A."/>
        </authorList>
    </citation>
    <scope>NUCLEOTIDE SEQUENCE [LARGE SCALE GENOMIC DNA]</scope>
    <source>
        <strain evidence="3">sbr112.9</strain>
    </source>
</reference>
<feature type="domain" description="ZSWIM1/3 RNaseH-like" evidence="1">
    <location>
        <begin position="20"/>
        <end position="58"/>
    </location>
</feature>
<protein>
    <recommendedName>
        <fullName evidence="1">ZSWIM1/3 RNaseH-like domain-containing protein</fullName>
    </recommendedName>
</protein>
<dbReference type="Proteomes" id="UP000237271">
    <property type="component" value="Unassembled WGS sequence"/>
</dbReference>
<keyword evidence="3" id="KW-1185">Reference proteome</keyword>
<comment type="caution">
    <text evidence="2">The sequence shown here is derived from an EMBL/GenBank/DDBJ whole genome shotgun (WGS) entry which is preliminary data.</text>
</comment>
<evidence type="ECO:0000259" key="1">
    <source>
        <dbReference type="Pfam" id="PF21056"/>
    </source>
</evidence>
<evidence type="ECO:0000313" key="3">
    <source>
        <dbReference type="Proteomes" id="UP000237271"/>
    </source>
</evidence>
<dbReference type="EMBL" id="NCKW01017054">
    <property type="protein sequence ID" value="POM59699.1"/>
    <property type="molecule type" value="Genomic_DNA"/>
</dbReference>
<proteinExistence type="predicted"/>
<organism evidence="2 3">
    <name type="scientific">Phytophthora palmivora</name>
    <dbReference type="NCBI Taxonomy" id="4796"/>
    <lineage>
        <taxon>Eukaryota</taxon>
        <taxon>Sar</taxon>
        <taxon>Stramenopiles</taxon>
        <taxon>Oomycota</taxon>
        <taxon>Peronosporomycetes</taxon>
        <taxon>Peronosporales</taxon>
        <taxon>Peronosporaceae</taxon>
        <taxon>Phytophthora</taxon>
    </lineage>
</organism>
<sequence>MLLYCVASAITNVTVLLLHYRVSKRKNTSWTSVQTIVIDMDFVEWRVLENAFPDAKVILCQSHALTYWRKVWRRAKHNLTMAQHENMETSFAKLIYWYVLDCCLPPKKFESEVAVFSKACKEESPELLKYFTTN</sequence>
<dbReference type="Pfam" id="PF21056">
    <property type="entry name" value="ZSWIM1-3_RNaseH-like"/>
    <property type="match status" value="1"/>
</dbReference>
<gene>
    <name evidence="2" type="ORF">PHPALM_31532</name>
</gene>
<dbReference type="InterPro" id="IPR048324">
    <property type="entry name" value="ZSWIM1-3_RNaseH-like"/>
</dbReference>